<dbReference type="Gene3D" id="6.10.250.3200">
    <property type="match status" value="1"/>
</dbReference>
<dbReference type="GO" id="GO:0006935">
    <property type="term" value="P:chemotaxis"/>
    <property type="evidence" value="ECO:0007669"/>
    <property type="project" value="UniProtKB-ARBA"/>
</dbReference>
<dbReference type="Pfam" id="PF00015">
    <property type="entry name" value="MCPsignal"/>
    <property type="match status" value="1"/>
</dbReference>
<dbReference type="GO" id="GO:0016020">
    <property type="term" value="C:membrane"/>
    <property type="evidence" value="ECO:0007669"/>
    <property type="project" value="UniProtKB-SubCell"/>
</dbReference>
<evidence type="ECO:0000313" key="9">
    <source>
        <dbReference type="EMBL" id="PCK32882.1"/>
    </source>
</evidence>
<feature type="domain" description="Methyl-accepting transducer" evidence="8">
    <location>
        <begin position="28"/>
        <end position="252"/>
    </location>
</feature>
<keyword evidence="7" id="KW-0175">Coiled coil</keyword>
<dbReference type="InterPro" id="IPR004089">
    <property type="entry name" value="MCPsignal_dom"/>
</dbReference>
<name>A0A2A5JTS6_PSEO7</name>
<evidence type="ECO:0000256" key="3">
    <source>
        <dbReference type="ARBA" id="ARBA00022989"/>
    </source>
</evidence>
<gene>
    <name evidence="9" type="ORF">CEX98_04650</name>
</gene>
<dbReference type="PANTHER" id="PTHR32089:SF119">
    <property type="entry name" value="METHYL-ACCEPTING CHEMOTAXIS PROTEIN CTPL"/>
    <property type="match status" value="1"/>
</dbReference>
<evidence type="ECO:0000259" key="8">
    <source>
        <dbReference type="PROSITE" id="PS50111"/>
    </source>
</evidence>
<keyword evidence="3" id="KW-1133">Transmembrane helix</keyword>
<keyword evidence="2" id="KW-0812">Transmembrane</keyword>
<accession>A0A2A5JTS6</accession>
<dbReference type="EMBL" id="NKHF01000023">
    <property type="protein sequence ID" value="PCK32882.1"/>
    <property type="molecule type" value="Genomic_DNA"/>
</dbReference>
<dbReference type="Proteomes" id="UP000228621">
    <property type="component" value="Unassembled WGS sequence"/>
</dbReference>
<evidence type="ECO:0000256" key="6">
    <source>
        <dbReference type="PROSITE-ProRule" id="PRU00284"/>
    </source>
</evidence>
<evidence type="ECO:0000256" key="5">
    <source>
        <dbReference type="ARBA" id="ARBA00023224"/>
    </source>
</evidence>
<evidence type="ECO:0000256" key="4">
    <source>
        <dbReference type="ARBA" id="ARBA00023136"/>
    </source>
</evidence>
<organism evidence="9 10">
    <name type="scientific">Pseudoalteromonas piscicida</name>
    <dbReference type="NCBI Taxonomy" id="43662"/>
    <lineage>
        <taxon>Bacteria</taxon>
        <taxon>Pseudomonadati</taxon>
        <taxon>Pseudomonadota</taxon>
        <taxon>Gammaproteobacteria</taxon>
        <taxon>Alteromonadales</taxon>
        <taxon>Pseudoalteromonadaceae</taxon>
        <taxon>Pseudoalteromonas</taxon>
    </lineage>
</organism>
<dbReference type="Pfam" id="PF13682">
    <property type="entry name" value="CZB"/>
    <property type="match status" value="1"/>
</dbReference>
<keyword evidence="4" id="KW-0472">Membrane</keyword>
<keyword evidence="5 6" id="KW-0807">Transducer</keyword>
<protein>
    <submittedName>
        <fullName evidence="9">Chemotaxis protein</fullName>
    </submittedName>
</protein>
<evidence type="ECO:0000313" key="10">
    <source>
        <dbReference type="Proteomes" id="UP000228621"/>
    </source>
</evidence>
<comment type="subcellular location">
    <subcellularLocation>
        <location evidence="1">Membrane</location>
        <topology evidence="1">Multi-pass membrane protein</topology>
    </subcellularLocation>
</comment>
<feature type="coiled-coil region" evidence="7">
    <location>
        <begin position="8"/>
        <end position="49"/>
    </location>
</feature>
<dbReference type="Gene3D" id="1.20.120.30">
    <property type="entry name" value="Aspartate receptor, ligand-binding domain"/>
    <property type="match status" value="1"/>
</dbReference>
<evidence type="ECO:0000256" key="1">
    <source>
        <dbReference type="ARBA" id="ARBA00004141"/>
    </source>
</evidence>
<dbReference type="OrthoDB" id="9808588at2"/>
<dbReference type="SMART" id="SM00283">
    <property type="entry name" value="MA"/>
    <property type="match status" value="1"/>
</dbReference>
<proteinExistence type="predicted"/>
<sequence>MFFKKDNSAQLRAELDSVKSDNATLQARLDDVEQRLHTAYEEAAEVAKAVEIERTIVQNFFLSLDMLDAVRHDVANSADLLKGEETRLSGSLKDFQGISEGLTNCVQVLCGLTEQSARLNTSFEQLSQSASEINSFVSQVQSIAEQTNLLALNAAIEAARAGEQGRGFAVVADEVRTLAGRSSEAAEKISSLTNMTTQHTDNAFEHVKQSTEETQVVSNTATDINESVGTMASTSKMMADVISAASMSTFVQTVKLDHLVWKVNIYKAIREGKEGDESKFADHHHCRLGRWYYEGEGKADFSNFSDYKRLEAPHAKVHESGIAALRASARGDKETLITMLANMESASMEVFDCLNGLDSKMRTH</sequence>
<dbReference type="AlphaFoldDB" id="A0A2A5JTS6"/>
<dbReference type="GO" id="GO:0007165">
    <property type="term" value="P:signal transduction"/>
    <property type="evidence" value="ECO:0007669"/>
    <property type="project" value="UniProtKB-KW"/>
</dbReference>
<evidence type="ECO:0000256" key="7">
    <source>
        <dbReference type="SAM" id="Coils"/>
    </source>
</evidence>
<dbReference type="SUPFAM" id="SSF58104">
    <property type="entry name" value="Methyl-accepting chemotaxis protein (MCP) signaling domain"/>
    <property type="match status" value="1"/>
</dbReference>
<reference evidence="10" key="1">
    <citation type="journal article" date="2019" name="Genome Announc.">
        <title>Draft Genome Sequence of Pseudoalteromonas piscicida Strain 36Y ROTHPW, an Hypersaline Seawater Isolate from the South Coast of Sonora, Mexico.</title>
        <authorList>
            <person name="Sanchez-Diaz R."/>
            <person name="Molina-Garza Z.J."/>
            <person name="Cruz-Suarez L.E."/>
            <person name="Selvin J."/>
            <person name="Kiran G.S."/>
            <person name="Ibarra-Gamez J.C."/>
            <person name="Gomez-Gil B."/>
            <person name="Galaviz-Silva L."/>
        </authorList>
    </citation>
    <scope>NUCLEOTIDE SEQUENCE [LARGE SCALE GENOMIC DNA]</scope>
    <source>
        <strain evidence="10">36Y_RITHPW</strain>
    </source>
</reference>
<dbReference type="InterPro" id="IPR025991">
    <property type="entry name" value="Chemoreceptor_zinc-bind_dom"/>
</dbReference>
<comment type="caution">
    <text evidence="9">The sequence shown here is derived from an EMBL/GenBank/DDBJ whole genome shotgun (WGS) entry which is preliminary data.</text>
</comment>
<dbReference type="PANTHER" id="PTHR32089">
    <property type="entry name" value="METHYL-ACCEPTING CHEMOTAXIS PROTEIN MCPB"/>
    <property type="match status" value="1"/>
</dbReference>
<keyword evidence="10" id="KW-1185">Reference proteome</keyword>
<evidence type="ECO:0000256" key="2">
    <source>
        <dbReference type="ARBA" id="ARBA00022692"/>
    </source>
</evidence>
<dbReference type="PROSITE" id="PS50111">
    <property type="entry name" value="CHEMOTAXIS_TRANSDUC_2"/>
    <property type="match status" value="1"/>
</dbReference>